<feature type="compositionally biased region" description="Acidic residues" evidence="3">
    <location>
        <begin position="121"/>
        <end position="130"/>
    </location>
</feature>
<dbReference type="InterPro" id="IPR001849">
    <property type="entry name" value="PH_domain"/>
</dbReference>
<proteinExistence type="predicted"/>
<feature type="compositionally biased region" description="Low complexity" evidence="3">
    <location>
        <begin position="187"/>
        <end position="206"/>
    </location>
</feature>
<name>A0A0F7SP34_PHARH</name>
<feature type="region of interest" description="Disordered" evidence="3">
    <location>
        <begin position="744"/>
        <end position="772"/>
    </location>
</feature>
<evidence type="ECO:0000256" key="2">
    <source>
        <dbReference type="ARBA" id="ARBA00023306"/>
    </source>
</evidence>
<sequence length="1609" mass="176237">MGWSPLRIQKRSQTESPNRPSSLHHTISYDSDGTPTEEAMSLEEPLRRTSSSYKHLKTNSLVSNSIFKQDASPQLSDSTPKMMSGENSPTKAFSGNGWGSPRKSPGAGWKHNTGYNSNDEGSSDEEDEEDLSRVSPERKLDFKARTKGRQSMGLVNLPKQGKVTSSPFLKQRDSTTTFPLESPTKPSVVSNGSEVSNVLTSSFESTSADEDDETEQIVPENSLSIDHSPHPSPLESSTTSAESSPSQSITFSPYNPNESFPSPPPSNAQISFPSERETPSTPHRPTSIPSHMRQNITASPSPKSNLKARVARTGGSGTRERRKTVTFEDRPEVSFFEKDASLDYVESPIVDDNSPSSQETFGSSPIGSESGMFEYDHSPPWNDQFSVHPEHHLPTDSSYDLLPQPASLPEDASYTSLVDLNDVSYGSYDGAHDPFSEANMFVNDLLKEADLLTPGSVSSAHFPETNDDTQLASDDDAPSYIDEGQELKEEEARTAGVSAHGTSYGYRGPEEFRTELSLGAEIETSYDHPKIDALDLPHLRSSPADPILLNGNVLEPSTFSTAAAHHSPISTARIKQSTSTTSLSSVHWAKEDVQAHQSGPLPDPFLTLQTVQNILTSPSPKMKRSGSSTRSIAELTHGLPKDQQGIPYGRTHHSERRFVRRVLKDGIGIEEKSKDDLEDLIREDKENSFLKEVEGEIEEKEEAQRRTGHPLVGTRGLVLSDLNLAGEDEKDVFGDKIEVVQALQSPARRVSSSTPSKSLPRSSSNLMTLDDNPYSLPDFGTHSPLFYSSEDTRPSLDEFGTGSAKPSSSADRFKLEEFGDLSSLNRNGFIASSAGAGDSVSSRSSSGRSPRLTRESVRRRMDARKKEAEEQAVSDLRSSPTKKKTVVDTSGGWKPLDGLGIGLPDESKSERYADLPEHEGLPSPSTSTCFTSLSKAPAPSSSKTERPQIPNRGSALSAKEILSAKSALEELATGMGGLSFYENAHGNSEERIGEVKERSIILESKKIPSESSSTPVEEYSALLAPSGQVIGLTASTSAEQAKRDSELMPPPPVPSRTATAATVSAPPISSDRASSSPSSSWLGGDLDSQSKEEAAATRKRAESSSTEPTDVNSVTPRPRRKSRRSMSAGEIMMDDFQQESSRNSILIDKLLIDEKDGDGFGESLVQEIHKIADDKNHRYRLVQHQQITASDEKVSHSRRAGDLDKGRSWRSVKRPSDMNEYAQEIREIRAREKPGRAHAKVFVKIVSITDVDVPFAKGETPQVRIALNNGLHSVETGTYPLREKVDIGQEFELLGLDNLEFSFAVKVKKDASIVDRIRAVSTPPPIKELPTTPTKQSGFRKLMASPRRPKPVIPVIVRPEPPKDDLVRYLAPDGTLAVVKVVFKDIASRCNGQLLSLHLPLTGRWNQDSITQSRSAGLNTAANRSRTIGRMELQLMMIPSLPGLSPEQLPQSLDDAIIGLRHVRWHKMDYFNGTLTQSGGDCTSWRRRRMRIVGGTLEASNDVTGKITARIDLSQMTNVTDNNMEDSQNPDMDRPMSVERSFTLTFENGEDIQFYADTDKDKEDWINHLNELLGRVPSLPLWAELLWVKDHPAPSSEKSGAGIPSSPRS</sequence>
<feature type="domain" description="PH" evidence="4">
    <location>
        <begin position="1468"/>
        <end position="1574"/>
    </location>
</feature>
<dbReference type="InterPro" id="IPR011993">
    <property type="entry name" value="PH-like_dom_sf"/>
</dbReference>
<feature type="region of interest" description="Disordered" evidence="3">
    <location>
        <begin position="1324"/>
        <end position="1343"/>
    </location>
</feature>
<dbReference type="SMART" id="SM00233">
    <property type="entry name" value="PH"/>
    <property type="match status" value="1"/>
</dbReference>
<feature type="region of interest" description="Disordered" evidence="3">
    <location>
        <begin position="1"/>
        <end position="324"/>
    </location>
</feature>
<feature type="compositionally biased region" description="Polar residues" evidence="3">
    <location>
        <begin position="14"/>
        <end position="34"/>
    </location>
</feature>
<feature type="compositionally biased region" description="Low complexity" evidence="3">
    <location>
        <begin position="1064"/>
        <end position="1087"/>
    </location>
</feature>
<protein>
    <submittedName>
        <fullName evidence="5">Pleckstrin homology-like domain</fullName>
    </submittedName>
</protein>
<feature type="region of interest" description="Disordered" evidence="3">
    <location>
        <begin position="832"/>
        <end position="955"/>
    </location>
</feature>
<dbReference type="InterPro" id="IPR052007">
    <property type="entry name" value="Bud4"/>
</dbReference>
<evidence type="ECO:0000256" key="1">
    <source>
        <dbReference type="ARBA" id="ARBA00022618"/>
    </source>
</evidence>
<dbReference type="Gene3D" id="2.30.29.30">
    <property type="entry name" value="Pleckstrin-homology domain (PH domain)/Phosphotyrosine-binding domain (PTB)"/>
    <property type="match status" value="1"/>
</dbReference>
<dbReference type="PROSITE" id="PS50003">
    <property type="entry name" value="PH_DOMAIN"/>
    <property type="match status" value="1"/>
</dbReference>
<evidence type="ECO:0000313" key="5">
    <source>
        <dbReference type="EMBL" id="CDZ98782.1"/>
    </source>
</evidence>
<feature type="compositionally biased region" description="Basic and acidic residues" evidence="3">
    <location>
        <begin position="1088"/>
        <end position="1102"/>
    </location>
</feature>
<feature type="region of interest" description="Disordered" evidence="3">
    <location>
        <begin position="785"/>
        <end position="810"/>
    </location>
</feature>
<feature type="compositionally biased region" description="Polar residues" evidence="3">
    <location>
        <begin position="48"/>
        <end position="93"/>
    </location>
</feature>
<reference evidence="5" key="1">
    <citation type="submission" date="2014-08" db="EMBL/GenBank/DDBJ databases">
        <authorList>
            <person name="Sharma Rahul"/>
            <person name="Thines Marco"/>
        </authorList>
    </citation>
    <scope>NUCLEOTIDE SEQUENCE</scope>
</reference>
<feature type="compositionally biased region" description="Low complexity" evidence="3">
    <location>
        <begin position="832"/>
        <end position="850"/>
    </location>
</feature>
<evidence type="ECO:0000259" key="4">
    <source>
        <dbReference type="PROSITE" id="PS50003"/>
    </source>
</evidence>
<feature type="region of interest" description="Disordered" evidence="3">
    <location>
        <begin position="1187"/>
        <end position="1215"/>
    </location>
</feature>
<feature type="compositionally biased region" description="Low complexity" evidence="3">
    <location>
        <begin position="751"/>
        <end position="764"/>
    </location>
</feature>
<accession>A0A0F7SP34</accession>
<feature type="compositionally biased region" description="Low complexity" evidence="3">
    <location>
        <begin position="233"/>
        <end position="260"/>
    </location>
</feature>
<organism evidence="5">
    <name type="scientific">Phaffia rhodozyma</name>
    <name type="common">Yeast</name>
    <name type="synonym">Xanthophyllomyces dendrorhous</name>
    <dbReference type="NCBI Taxonomy" id="264483"/>
    <lineage>
        <taxon>Eukaryota</taxon>
        <taxon>Fungi</taxon>
        <taxon>Dikarya</taxon>
        <taxon>Basidiomycota</taxon>
        <taxon>Agaricomycotina</taxon>
        <taxon>Tremellomycetes</taxon>
        <taxon>Cystofilobasidiales</taxon>
        <taxon>Mrakiaceae</taxon>
        <taxon>Phaffia</taxon>
    </lineage>
</organism>
<feature type="compositionally biased region" description="Basic and acidic residues" evidence="3">
    <location>
        <begin position="905"/>
        <end position="920"/>
    </location>
</feature>
<evidence type="ECO:0000256" key="3">
    <source>
        <dbReference type="SAM" id="MobiDB-lite"/>
    </source>
</evidence>
<feature type="compositionally biased region" description="Polar residues" evidence="3">
    <location>
        <begin position="279"/>
        <end position="304"/>
    </location>
</feature>
<dbReference type="PANTHER" id="PTHR36100">
    <property type="entry name" value="BUD SITE SELECTION PROTEIN 4"/>
    <property type="match status" value="1"/>
</dbReference>
<feature type="compositionally biased region" description="Basic and acidic residues" evidence="3">
    <location>
        <begin position="131"/>
        <end position="144"/>
    </location>
</feature>
<dbReference type="EMBL" id="LN483345">
    <property type="protein sequence ID" value="CDZ98782.1"/>
    <property type="molecule type" value="Genomic_DNA"/>
</dbReference>
<dbReference type="GO" id="GO:0051301">
    <property type="term" value="P:cell division"/>
    <property type="evidence" value="ECO:0007669"/>
    <property type="project" value="UniProtKB-KW"/>
</dbReference>
<keyword evidence="1" id="KW-0132">Cell division</keyword>
<keyword evidence="2" id="KW-0131">Cell cycle</keyword>
<feature type="compositionally biased region" description="Low complexity" evidence="3">
    <location>
        <begin position="931"/>
        <end position="942"/>
    </location>
</feature>
<dbReference type="GO" id="GO:0005525">
    <property type="term" value="F:GTP binding"/>
    <property type="evidence" value="ECO:0007669"/>
    <property type="project" value="TreeGrafter"/>
</dbReference>
<dbReference type="SUPFAM" id="SSF50729">
    <property type="entry name" value="PH domain-like"/>
    <property type="match status" value="1"/>
</dbReference>
<feature type="region of interest" description="Disordered" evidence="3">
    <location>
        <begin position="1033"/>
        <end position="1137"/>
    </location>
</feature>
<dbReference type="PANTHER" id="PTHR36100:SF1">
    <property type="entry name" value="BUD SITE SELECTION PROTEIN 4"/>
    <property type="match status" value="1"/>
</dbReference>
<feature type="compositionally biased region" description="Basic and acidic residues" evidence="3">
    <location>
        <begin position="852"/>
        <end position="869"/>
    </location>
</feature>
<feature type="compositionally biased region" description="Basic and acidic residues" evidence="3">
    <location>
        <begin position="1190"/>
        <end position="1207"/>
    </location>
</feature>
<feature type="compositionally biased region" description="Polar residues" evidence="3">
    <location>
        <begin position="162"/>
        <end position="179"/>
    </location>
</feature>